<proteinExistence type="predicted"/>
<comment type="caution">
    <text evidence="1">The sequence shown here is derived from an EMBL/GenBank/DDBJ whole genome shotgun (WGS) entry which is preliminary data.</text>
</comment>
<dbReference type="EMBL" id="VOAH01000009">
    <property type="protein sequence ID" value="TVP40265.1"/>
    <property type="molecule type" value="Genomic_DNA"/>
</dbReference>
<keyword evidence="2" id="KW-1185">Reference proteome</keyword>
<sequence length="88" mass="10043">MCGTPKKVACLNVGDDVYEVLTNFRIESARDNLCVKLVPIYLKIYANSLGFLNLKSGLIGRAAFLPRPNFFVSYIPEHKYYETYDDTK</sequence>
<dbReference type="AlphaFoldDB" id="A0A557SUI9"/>
<evidence type="ECO:0000313" key="1">
    <source>
        <dbReference type="EMBL" id="TVP40265.1"/>
    </source>
</evidence>
<name>A0A557SUI9_9ARCH</name>
<protein>
    <submittedName>
        <fullName evidence="1">Uncharacterized protein</fullName>
    </submittedName>
</protein>
<reference evidence="1 2" key="1">
    <citation type="journal article" date="2019" name="Front. Microbiol.">
        <title>Ammonia Oxidation by the Arctic Terrestrial Thaumarchaeote Candidatus Nitrosocosmicus arcticus Is Stimulated by Increasing Temperatures.</title>
        <authorList>
            <person name="Alves R.J.E."/>
            <person name="Kerou M."/>
            <person name="Zappe A."/>
            <person name="Bittner R."/>
            <person name="Abby S.S."/>
            <person name="Schmidt H.A."/>
            <person name="Pfeifer K."/>
            <person name="Schleper C."/>
        </authorList>
    </citation>
    <scope>NUCLEOTIDE SEQUENCE [LARGE SCALE GENOMIC DNA]</scope>
    <source>
        <strain evidence="1 2">Kfb</strain>
    </source>
</reference>
<accession>A0A557SUI9</accession>
<evidence type="ECO:0000313" key="2">
    <source>
        <dbReference type="Proteomes" id="UP000315289"/>
    </source>
</evidence>
<gene>
    <name evidence="1" type="ORF">NARC_90172</name>
</gene>
<dbReference type="Proteomes" id="UP000315289">
    <property type="component" value="Unassembled WGS sequence"/>
</dbReference>
<organism evidence="1 2">
    <name type="scientific">Candidatus Nitrosocosmicus arcticus</name>
    <dbReference type="NCBI Taxonomy" id="2035267"/>
    <lineage>
        <taxon>Archaea</taxon>
        <taxon>Nitrososphaerota</taxon>
        <taxon>Nitrososphaeria</taxon>
        <taxon>Nitrososphaerales</taxon>
        <taxon>Nitrososphaeraceae</taxon>
        <taxon>Candidatus Nitrosocosmicus</taxon>
    </lineage>
</organism>